<evidence type="ECO:0000313" key="3">
    <source>
        <dbReference type="Proteomes" id="UP001279734"/>
    </source>
</evidence>
<evidence type="ECO:0000256" key="1">
    <source>
        <dbReference type="SAM" id="MobiDB-lite"/>
    </source>
</evidence>
<evidence type="ECO:0000313" key="2">
    <source>
        <dbReference type="EMBL" id="GMH30721.1"/>
    </source>
</evidence>
<dbReference type="EMBL" id="BSYO01000038">
    <property type="protein sequence ID" value="GMH30721.1"/>
    <property type="molecule type" value="Genomic_DNA"/>
</dbReference>
<dbReference type="Proteomes" id="UP001279734">
    <property type="component" value="Unassembled WGS sequence"/>
</dbReference>
<feature type="region of interest" description="Disordered" evidence="1">
    <location>
        <begin position="69"/>
        <end position="92"/>
    </location>
</feature>
<comment type="caution">
    <text evidence="2">The sequence shown here is derived from an EMBL/GenBank/DDBJ whole genome shotgun (WGS) entry which is preliminary data.</text>
</comment>
<gene>
    <name evidence="2" type="ORF">Nepgr_032564</name>
</gene>
<accession>A0AAD3Y8E0</accession>
<reference evidence="2" key="1">
    <citation type="submission" date="2023-05" db="EMBL/GenBank/DDBJ databases">
        <title>Nepenthes gracilis genome sequencing.</title>
        <authorList>
            <person name="Fukushima K."/>
        </authorList>
    </citation>
    <scope>NUCLEOTIDE SEQUENCE</scope>
    <source>
        <strain evidence="2">SING2019-196</strain>
    </source>
</reference>
<proteinExistence type="predicted"/>
<name>A0AAD3Y8E0_NEPGR</name>
<protein>
    <submittedName>
        <fullName evidence="2">Uncharacterized protein</fullName>
    </submittedName>
</protein>
<keyword evidence="3" id="KW-1185">Reference proteome</keyword>
<organism evidence="2 3">
    <name type="scientific">Nepenthes gracilis</name>
    <name type="common">Slender pitcher plant</name>
    <dbReference type="NCBI Taxonomy" id="150966"/>
    <lineage>
        <taxon>Eukaryota</taxon>
        <taxon>Viridiplantae</taxon>
        <taxon>Streptophyta</taxon>
        <taxon>Embryophyta</taxon>
        <taxon>Tracheophyta</taxon>
        <taxon>Spermatophyta</taxon>
        <taxon>Magnoliopsida</taxon>
        <taxon>eudicotyledons</taxon>
        <taxon>Gunneridae</taxon>
        <taxon>Pentapetalae</taxon>
        <taxon>Caryophyllales</taxon>
        <taxon>Nepenthaceae</taxon>
        <taxon>Nepenthes</taxon>
    </lineage>
</organism>
<sequence>MGLHPCLCKVCCCCAALNDKTLWAGRNQTNQIKEERVQPVGPDEKVGYGGSKQNCGGQYAGDVVPHSLGVKEDSNQKKRALRGFLRTDGSVP</sequence>
<dbReference type="AlphaFoldDB" id="A0AAD3Y8E0"/>